<dbReference type="Proteomes" id="UP000177506">
    <property type="component" value="Unassembled WGS sequence"/>
</dbReference>
<dbReference type="InterPro" id="IPR007140">
    <property type="entry name" value="DUF350"/>
</dbReference>
<comment type="similarity">
    <text evidence="2">Belongs to the UPF0719 family.</text>
</comment>
<name>A0A1G1SX56_9BACT</name>
<keyword evidence="5 7" id="KW-1133">Transmembrane helix</keyword>
<evidence type="ECO:0000256" key="1">
    <source>
        <dbReference type="ARBA" id="ARBA00004651"/>
    </source>
</evidence>
<organism evidence="8 9">
    <name type="scientific">Hymenobacter coccineus</name>
    <dbReference type="NCBI Taxonomy" id="1908235"/>
    <lineage>
        <taxon>Bacteria</taxon>
        <taxon>Pseudomonadati</taxon>
        <taxon>Bacteroidota</taxon>
        <taxon>Cytophagia</taxon>
        <taxon>Cytophagales</taxon>
        <taxon>Hymenobacteraceae</taxon>
        <taxon>Hymenobacter</taxon>
    </lineage>
</organism>
<evidence type="ECO:0000256" key="6">
    <source>
        <dbReference type="ARBA" id="ARBA00023136"/>
    </source>
</evidence>
<evidence type="ECO:0000313" key="9">
    <source>
        <dbReference type="Proteomes" id="UP000177506"/>
    </source>
</evidence>
<evidence type="ECO:0000256" key="2">
    <source>
        <dbReference type="ARBA" id="ARBA00005779"/>
    </source>
</evidence>
<proteinExistence type="inferred from homology"/>
<reference evidence="8 9" key="1">
    <citation type="submission" date="2016-08" db="EMBL/GenBank/DDBJ databases">
        <title>Hymenobacter coccineus sp. nov., Hymenobacter lapidarius sp. nov. and Hymenobacter glacialis sp. nov., isolated from Antarctic soil.</title>
        <authorList>
            <person name="Sedlacek I."/>
            <person name="Kralova S."/>
            <person name="Kyrova K."/>
            <person name="Maslanova I."/>
            <person name="Stankova E."/>
            <person name="Vrbovska V."/>
            <person name="Nemec M."/>
            <person name="Bartak M."/>
            <person name="Svec P."/>
            <person name="Busse H.-J."/>
            <person name="Pantucek R."/>
        </authorList>
    </citation>
    <scope>NUCLEOTIDE SEQUENCE [LARGE SCALE GENOMIC DNA]</scope>
    <source>
        <strain evidence="8 9">CCM 8649</strain>
    </source>
</reference>
<evidence type="ECO:0000256" key="4">
    <source>
        <dbReference type="ARBA" id="ARBA00022692"/>
    </source>
</evidence>
<dbReference type="AlphaFoldDB" id="A0A1G1SX56"/>
<keyword evidence="4 7" id="KW-0812">Transmembrane</keyword>
<keyword evidence="3" id="KW-1003">Cell membrane</keyword>
<comment type="caution">
    <text evidence="8">The sequence shown here is derived from an EMBL/GenBank/DDBJ whole genome shotgun (WGS) entry which is preliminary data.</text>
</comment>
<dbReference type="OrthoDB" id="200249at2"/>
<dbReference type="Pfam" id="PF03994">
    <property type="entry name" value="DUF350"/>
    <property type="match status" value="1"/>
</dbReference>
<accession>A0A1G1SX56</accession>
<dbReference type="RefSeq" id="WP_070746255.1">
    <property type="nucleotide sequence ID" value="NZ_MDZA01000419.1"/>
</dbReference>
<protein>
    <recommendedName>
        <fullName evidence="10">DUF350 domain-containing protein</fullName>
    </recommendedName>
</protein>
<evidence type="ECO:0000313" key="8">
    <source>
        <dbReference type="EMBL" id="OGX83211.1"/>
    </source>
</evidence>
<evidence type="ECO:0008006" key="10">
    <source>
        <dbReference type="Google" id="ProtNLM"/>
    </source>
</evidence>
<sequence length="71" mass="7611">MNLLQYHPLLASVIYSVVGIAILVVSFFLFDKLTPGTLRKEILEDQNVALAILGAAFMLSVALIISAAVHG</sequence>
<feature type="transmembrane region" description="Helical" evidence="7">
    <location>
        <begin position="6"/>
        <end position="30"/>
    </location>
</feature>
<evidence type="ECO:0000256" key="7">
    <source>
        <dbReference type="SAM" id="Phobius"/>
    </source>
</evidence>
<keyword evidence="6 7" id="KW-0472">Membrane</keyword>
<evidence type="ECO:0000256" key="5">
    <source>
        <dbReference type="ARBA" id="ARBA00022989"/>
    </source>
</evidence>
<feature type="transmembrane region" description="Helical" evidence="7">
    <location>
        <begin position="50"/>
        <end position="69"/>
    </location>
</feature>
<evidence type="ECO:0000256" key="3">
    <source>
        <dbReference type="ARBA" id="ARBA00022475"/>
    </source>
</evidence>
<dbReference type="EMBL" id="MDZA01000419">
    <property type="protein sequence ID" value="OGX83211.1"/>
    <property type="molecule type" value="Genomic_DNA"/>
</dbReference>
<dbReference type="GO" id="GO:0005886">
    <property type="term" value="C:plasma membrane"/>
    <property type="evidence" value="ECO:0007669"/>
    <property type="project" value="UniProtKB-SubCell"/>
</dbReference>
<keyword evidence="9" id="KW-1185">Reference proteome</keyword>
<gene>
    <name evidence="8" type="ORF">BEN49_12775</name>
</gene>
<comment type="subcellular location">
    <subcellularLocation>
        <location evidence="1">Cell membrane</location>
        <topology evidence="1">Multi-pass membrane protein</topology>
    </subcellularLocation>
</comment>